<evidence type="ECO:0000313" key="2">
    <source>
        <dbReference type="Proteomes" id="UP000015105"/>
    </source>
</evidence>
<name>A0A453Q627_AEGTS</name>
<dbReference type="EnsemblPlants" id="AET6Gv20996000.4">
    <property type="protein sequence ID" value="AET6Gv20996000.4"/>
    <property type="gene ID" value="AET6Gv20996000"/>
</dbReference>
<sequence>FYYIQELYSSLPLPHRQRNTAQHASSSFLSAAGWPRAPIAGGIRLQQVTQGRTECTFV</sequence>
<dbReference type="Gramene" id="AET6Gv20996000.4">
    <property type="protein sequence ID" value="AET6Gv20996000.4"/>
    <property type="gene ID" value="AET6Gv20996000"/>
</dbReference>
<organism evidence="1 2">
    <name type="scientific">Aegilops tauschii subsp. strangulata</name>
    <name type="common">Goatgrass</name>
    <dbReference type="NCBI Taxonomy" id="200361"/>
    <lineage>
        <taxon>Eukaryota</taxon>
        <taxon>Viridiplantae</taxon>
        <taxon>Streptophyta</taxon>
        <taxon>Embryophyta</taxon>
        <taxon>Tracheophyta</taxon>
        <taxon>Spermatophyta</taxon>
        <taxon>Magnoliopsida</taxon>
        <taxon>Liliopsida</taxon>
        <taxon>Poales</taxon>
        <taxon>Poaceae</taxon>
        <taxon>BOP clade</taxon>
        <taxon>Pooideae</taxon>
        <taxon>Triticodae</taxon>
        <taxon>Triticeae</taxon>
        <taxon>Triticinae</taxon>
        <taxon>Aegilops</taxon>
    </lineage>
</organism>
<proteinExistence type="predicted"/>
<accession>A0A453Q627</accession>
<reference evidence="2" key="1">
    <citation type="journal article" date="2014" name="Science">
        <title>Ancient hybridizations among the ancestral genomes of bread wheat.</title>
        <authorList>
            <consortium name="International Wheat Genome Sequencing Consortium,"/>
            <person name="Marcussen T."/>
            <person name="Sandve S.R."/>
            <person name="Heier L."/>
            <person name="Spannagl M."/>
            <person name="Pfeifer M."/>
            <person name="Jakobsen K.S."/>
            <person name="Wulff B.B."/>
            <person name="Steuernagel B."/>
            <person name="Mayer K.F."/>
            <person name="Olsen O.A."/>
        </authorList>
    </citation>
    <scope>NUCLEOTIDE SEQUENCE [LARGE SCALE GENOMIC DNA]</scope>
    <source>
        <strain evidence="2">cv. AL8/78</strain>
    </source>
</reference>
<reference evidence="1" key="3">
    <citation type="journal article" date="2017" name="Nature">
        <title>Genome sequence of the progenitor of the wheat D genome Aegilops tauschii.</title>
        <authorList>
            <person name="Luo M.C."/>
            <person name="Gu Y.Q."/>
            <person name="Puiu D."/>
            <person name="Wang H."/>
            <person name="Twardziok S.O."/>
            <person name="Deal K.R."/>
            <person name="Huo N."/>
            <person name="Zhu T."/>
            <person name="Wang L."/>
            <person name="Wang Y."/>
            <person name="McGuire P.E."/>
            <person name="Liu S."/>
            <person name="Long H."/>
            <person name="Ramasamy R.K."/>
            <person name="Rodriguez J.C."/>
            <person name="Van S.L."/>
            <person name="Yuan L."/>
            <person name="Wang Z."/>
            <person name="Xia Z."/>
            <person name="Xiao L."/>
            <person name="Anderson O.D."/>
            <person name="Ouyang S."/>
            <person name="Liang Y."/>
            <person name="Zimin A.V."/>
            <person name="Pertea G."/>
            <person name="Qi P."/>
            <person name="Bennetzen J.L."/>
            <person name="Dai X."/>
            <person name="Dawson M.W."/>
            <person name="Muller H.G."/>
            <person name="Kugler K."/>
            <person name="Rivarola-Duarte L."/>
            <person name="Spannagl M."/>
            <person name="Mayer K.F.X."/>
            <person name="Lu F.H."/>
            <person name="Bevan M.W."/>
            <person name="Leroy P."/>
            <person name="Li P."/>
            <person name="You F.M."/>
            <person name="Sun Q."/>
            <person name="Liu Z."/>
            <person name="Lyons E."/>
            <person name="Wicker T."/>
            <person name="Salzberg S.L."/>
            <person name="Devos K.M."/>
            <person name="Dvorak J."/>
        </authorList>
    </citation>
    <scope>NUCLEOTIDE SEQUENCE [LARGE SCALE GENOMIC DNA]</scope>
    <source>
        <strain evidence="1">cv. AL8/78</strain>
    </source>
</reference>
<keyword evidence="2" id="KW-1185">Reference proteome</keyword>
<reference evidence="2" key="2">
    <citation type="journal article" date="2017" name="Nat. Plants">
        <title>The Aegilops tauschii genome reveals multiple impacts of transposons.</title>
        <authorList>
            <person name="Zhao G."/>
            <person name="Zou C."/>
            <person name="Li K."/>
            <person name="Wang K."/>
            <person name="Li T."/>
            <person name="Gao L."/>
            <person name="Zhang X."/>
            <person name="Wang H."/>
            <person name="Yang Z."/>
            <person name="Liu X."/>
            <person name="Jiang W."/>
            <person name="Mao L."/>
            <person name="Kong X."/>
            <person name="Jiao Y."/>
            <person name="Jia J."/>
        </authorList>
    </citation>
    <scope>NUCLEOTIDE SEQUENCE [LARGE SCALE GENOMIC DNA]</scope>
    <source>
        <strain evidence="2">cv. AL8/78</strain>
    </source>
</reference>
<reference evidence="1" key="4">
    <citation type="submission" date="2019-03" db="UniProtKB">
        <authorList>
            <consortium name="EnsemblPlants"/>
        </authorList>
    </citation>
    <scope>IDENTIFICATION</scope>
</reference>
<reference evidence="1" key="5">
    <citation type="journal article" date="2021" name="G3 (Bethesda)">
        <title>Aegilops tauschii genome assembly Aet v5.0 features greater sequence contiguity and improved annotation.</title>
        <authorList>
            <person name="Wang L."/>
            <person name="Zhu T."/>
            <person name="Rodriguez J.C."/>
            <person name="Deal K.R."/>
            <person name="Dubcovsky J."/>
            <person name="McGuire P.E."/>
            <person name="Lux T."/>
            <person name="Spannagl M."/>
            <person name="Mayer K.F.X."/>
            <person name="Baldrich P."/>
            <person name="Meyers B.C."/>
            <person name="Huo N."/>
            <person name="Gu Y.Q."/>
            <person name="Zhou H."/>
            <person name="Devos K.M."/>
            <person name="Bennetzen J.L."/>
            <person name="Unver T."/>
            <person name="Budak H."/>
            <person name="Gulick P.J."/>
            <person name="Galiba G."/>
            <person name="Kalapos B."/>
            <person name="Nelson D.R."/>
            <person name="Li P."/>
            <person name="You F.M."/>
            <person name="Luo M.C."/>
            <person name="Dvorak J."/>
        </authorList>
    </citation>
    <scope>NUCLEOTIDE SEQUENCE [LARGE SCALE GENOMIC DNA]</scope>
    <source>
        <strain evidence="1">cv. AL8/78</strain>
    </source>
</reference>
<evidence type="ECO:0000313" key="1">
    <source>
        <dbReference type="EnsemblPlants" id="AET6Gv20996000.4"/>
    </source>
</evidence>
<dbReference type="Proteomes" id="UP000015105">
    <property type="component" value="Chromosome 6D"/>
</dbReference>
<dbReference type="AlphaFoldDB" id="A0A453Q627"/>
<protein>
    <submittedName>
        <fullName evidence="1">Uncharacterized protein</fullName>
    </submittedName>
</protein>